<dbReference type="CDD" id="cd05826">
    <property type="entry name" value="Sortase_B"/>
    <property type="match status" value="1"/>
</dbReference>
<dbReference type="AlphaFoldDB" id="A0A7X2N1M4"/>
<sequence length="253" mass="29599">MKRKVLSIIELALVIIIVFSSYKVFSKMYRYKKDEKTYNDITKEYKVDKIGNIDKAADKSKSSKAANQAEYKSLYDKLNIRNTDYRFWLRVENTNINYPVVQASDNKYYLKHDINKAESISGCPFVNCDNNVKTDKNVIVYGHNMRRNNMFNQLERFKESQFFNGDNNIVITDKEGDHIYKVFSVYTMKSNDELGKTNYSNKDEFFEAVKAMQSKSFYYKDIKVADNDRILTLVTCTYEINDGRLVVEAKSVS</sequence>
<proteinExistence type="predicted"/>
<gene>
    <name evidence="4" type="primary">srtB</name>
    <name evidence="4" type="ORF">FYJ33_14880</name>
</gene>
<dbReference type="Pfam" id="PF04203">
    <property type="entry name" value="Sortase"/>
    <property type="match status" value="1"/>
</dbReference>
<protein>
    <submittedName>
        <fullName evidence="4">Class B sortase</fullName>
        <ecNumber evidence="4">3.4.22.71</ecNumber>
    </submittedName>
</protein>
<dbReference type="EMBL" id="VULX01000040">
    <property type="protein sequence ID" value="MSR92615.1"/>
    <property type="molecule type" value="Genomic_DNA"/>
</dbReference>
<keyword evidence="5" id="KW-1185">Reference proteome</keyword>
<dbReference type="Gene3D" id="2.40.260.10">
    <property type="entry name" value="Sortase"/>
    <property type="match status" value="1"/>
</dbReference>
<evidence type="ECO:0000256" key="1">
    <source>
        <dbReference type="ARBA" id="ARBA00022801"/>
    </source>
</evidence>
<dbReference type="Proteomes" id="UP000460287">
    <property type="component" value="Unassembled WGS sequence"/>
</dbReference>
<organism evidence="4 5">
    <name type="scientific">Inconstantimicrobium porci</name>
    <dbReference type="NCBI Taxonomy" id="2652291"/>
    <lineage>
        <taxon>Bacteria</taxon>
        <taxon>Bacillati</taxon>
        <taxon>Bacillota</taxon>
        <taxon>Clostridia</taxon>
        <taxon>Eubacteriales</taxon>
        <taxon>Clostridiaceae</taxon>
        <taxon>Inconstantimicrobium</taxon>
    </lineage>
</organism>
<feature type="active site" description="Acyl-thioester intermediate" evidence="2">
    <location>
        <position position="236"/>
    </location>
</feature>
<dbReference type="InterPro" id="IPR005754">
    <property type="entry name" value="Sortase"/>
</dbReference>
<dbReference type="InterPro" id="IPR023365">
    <property type="entry name" value="Sortase_dom-sf"/>
</dbReference>
<dbReference type="RefSeq" id="WP_154532670.1">
    <property type="nucleotide sequence ID" value="NZ_VULX01000040.1"/>
</dbReference>
<evidence type="ECO:0000256" key="2">
    <source>
        <dbReference type="PIRSR" id="PIRSR605754-1"/>
    </source>
</evidence>
<feature type="active site" description="Proton donor/acceptor" evidence="2">
    <location>
        <position position="143"/>
    </location>
</feature>
<reference evidence="4 5" key="1">
    <citation type="submission" date="2019-08" db="EMBL/GenBank/DDBJ databases">
        <title>In-depth cultivation of the pig gut microbiome towards novel bacterial diversity and tailored functional studies.</title>
        <authorList>
            <person name="Wylensek D."/>
            <person name="Hitch T.C.A."/>
            <person name="Clavel T."/>
        </authorList>
    </citation>
    <scope>NUCLEOTIDE SEQUENCE [LARGE SCALE GENOMIC DNA]</scope>
    <source>
        <strain evidence="4 5">WCA-383-APC-5B</strain>
    </source>
</reference>
<evidence type="ECO:0000313" key="5">
    <source>
        <dbReference type="Proteomes" id="UP000460287"/>
    </source>
</evidence>
<keyword evidence="3" id="KW-1133">Transmembrane helix</keyword>
<dbReference type="GO" id="GO:0016787">
    <property type="term" value="F:hydrolase activity"/>
    <property type="evidence" value="ECO:0007669"/>
    <property type="project" value="UniProtKB-KW"/>
</dbReference>
<dbReference type="NCBIfam" id="TIGR03064">
    <property type="entry name" value="sortase_srtB"/>
    <property type="match status" value="1"/>
</dbReference>
<dbReference type="EC" id="3.4.22.71" evidence="4"/>
<evidence type="ECO:0000313" key="4">
    <source>
        <dbReference type="EMBL" id="MSR92615.1"/>
    </source>
</evidence>
<feature type="transmembrane region" description="Helical" evidence="3">
    <location>
        <begin position="6"/>
        <end position="25"/>
    </location>
</feature>
<keyword evidence="1 4" id="KW-0378">Hydrolase</keyword>
<name>A0A7X2N1M4_9CLOT</name>
<comment type="caution">
    <text evidence="4">The sequence shown here is derived from an EMBL/GenBank/DDBJ whole genome shotgun (WGS) entry which is preliminary data.</text>
</comment>
<dbReference type="InterPro" id="IPR009835">
    <property type="entry name" value="SrtB"/>
</dbReference>
<dbReference type="SUPFAM" id="SSF63817">
    <property type="entry name" value="Sortase"/>
    <property type="match status" value="1"/>
</dbReference>
<evidence type="ECO:0000256" key="3">
    <source>
        <dbReference type="SAM" id="Phobius"/>
    </source>
</evidence>
<keyword evidence="3" id="KW-0812">Transmembrane</keyword>
<keyword evidence="3" id="KW-0472">Membrane</keyword>
<accession>A0A7X2N1M4</accession>